<accession>A0ABS1UD82</accession>
<dbReference type="InterPro" id="IPR025668">
    <property type="entry name" value="Tnp_DDE_dom"/>
</dbReference>
<protein>
    <submittedName>
        <fullName evidence="3">Transposase</fullName>
    </submittedName>
</protein>
<evidence type="ECO:0000313" key="3">
    <source>
        <dbReference type="EMBL" id="MBL6082656.1"/>
    </source>
</evidence>
<organism evidence="3 4">
    <name type="scientific">Belnapia arida</name>
    <dbReference type="NCBI Taxonomy" id="2804533"/>
    <lineage>
        <taxon>Bacteria</taxon>
        <taxon>Pseudomonadati</taxon>
        <taxon>Pseudomonadota</taxon>
        <taxon>Alphaproteobacteria</taxon>
        <taxon>Acetobacterales</taxon>
        <taxon>Roseomonadaceae</taxon>
        <taxon>Belnapia</taxon>
    </lineage>
</organism>
<feature type="transmembrane region" description="Helical" evidence="1">
    <location>
        <begin position="15"/>
        <end position="34"/>
    </location>
</feature>
<dbReference type="Pfam" id="PF13737">
    <property type="entry name" value="DDE_Tnp_1_5"/>
    <property type="match status" value="1"/>
</dbReference>
<proteinExistence type="predicted"/>
<keyword evidence="1" id="KW-0812">Transmembrane</keyword>
<name>A0ABS1UD82_9PROT</name>
<dbReference type="Proteomes" id="UP000660885">
    <property type="component" value="Unassembled WGS sequence"/>
</dbReference>
<reference evidence="3 4" key="1">
    <citation type="submission" date="2021-01" db="EMBL/GenBank/DDBJ databases">
        <title>Belnapia mucosa sp. nov. and Belnapia arida sp. nov., isolated from the Tabernas Desert (Almeria, Spain).</title>
        <authorList>
            <person name="Molina-Menor E."/>
            <person name="Vidal-Verdu A."/>
            <person name="Calonge A."/>
            <person name="Satari L."/>
            <person name="Pereto J."/>
            <person name="Porcar M."/>
        </authorList>
    </citation>
    <scope>NUCLEOTIDE SEQUENCE [LARGE SCALE GENOMIC DNA]</scope>
    <source>
        <strain evidence="3 4">T18</strain>
    </source>
</reference>
<sequence length="49" mass="5162">MAGTPTEHAGGQAPYSDAAIVLVLMLRLVFHLALRQAEGFAASLLRLLA</sequence>
<gene>
    <name evidence="3" type="ORF">JMJ56_32340</name>
</gene>
<keyword evidence="1" id="KW-0472">Membrane</keyword>
<dbReference type="EMBL" id="JAETWB010000094">
    <property type="protein sequence ID" value="MBL6082656.1"/>
    <property type="molecule type" value="Genomic_DNA"/>
</dbReference>
<evidence type="ECO:0000256" key="1">
    <source>
        <dbReference type="SAM" id="Phobius"/>
    </source>
</evidence>
<evidence type="ECO:0000259" key="2">
    <source>
        <dbReference type="Pfam" id="PF13737"/>
    </source>
</evidence>
<keyword evidence="1" id="KW-1133">Transmembrane helix</keyword>
<feature type="domain" description="Transposase DDE" evidence="2">
    <location>
        <begin position="4"/>
        <end position="48"/>
    </location>
</feature>
<comment type="caution">
    <text evidence="3">The sequence shown here is derived from an EMBL/GenBank/DDBJ whole genome shotgun (WGS) entry which is preliminary data.</text>
</comment>
<evidence type="ECO:0000313" key="4">
    <source>
        <dbReference type="Proteomes" id="UP000660885"/>
    </source>
</evidence>
<keyword evidence="4" id="KW-1185">Reference proteome</keyword>